<evidence type="ECO:0000256" key="8">
    <source>
        <dbReference type="SAM" id="Phobius"/>
    </source>
</evidence>
<proteinExistence type="predicted"/>
<dbReference type="PANTHER" id="PTHR42682:SF5">
    <property type="entry name" value="HYDROGENASE-4 COMPONENT F"/>
    <property type="match status" value="1"/>
</dbReference>
<feature type="transmembrane region" description="Helical" evidence="8">
    <location>
        <begin position="110"/>
        <end position="129"/>
    </location>
</feature>
<feature type="transmembrane region" description="Helical" evidence="8">
    <location>
        <begin position="282"/>
        <end position="302"/>
    </location>
</feature>
<dbReference type="PANTHER" id="PTHR42682">
    <property type="entry name" value="HYDROGENASE-4 COMPONENT F"/>
    <property type="match status" value="1"/>
</dbReference>
<dbReference type="EMBL" id="CP063362">
    <property type="protein sequence ID" value="QRG04451.1"/>
    <property type="molecule type" value="Genomic_DNA"/>
</dbReference>
<evidence type="ECO:0000256" key="6">
    <source>
        <dbReference type="ARBA" id="ARBA00023136"/>
    </source>
</evidence>
<evidence type="ECO:0000256" key="3">
    <source>
        <dbReference type="ARBA" id="ARBA00022692"/>
    </source>
</evidence>
<reference evidence="10 11" key="1">
    <citation type="submission" date="2020-10" db="EMBL/GenBank/DDBJ databases">
        <title>Degradation of 1,4-Dioxane by Xanthobacter sp. YN2, via a Novel Group-2 Soluble Di-Iron Monooxygenase.</title>
        <authorList>
            <person name="Ma F."/>
            <person name="Wang Y."/>
            <person name="Yang J."/>
            <person name="Guo H."/>
            <person name="Su D."/>
            <person name="Yu L."/>
        </authorList>
    </citation>
    <scope>NUCLEOTIDE SEQUENCE [LARGE SCALE GENOMIC DNA]</scope>
    <source>
        <strain evidence="10 11">YN2</strain>
    </source>
</reference>
<feature type="transmembrane region" description="Helical" evidence="8">
    <location>
        <begin position="415"/>
        <end position="435"/>
    </location>
</feature>
<feature type="transmembrane region" description="Helical" evidence="8">
    <location>
        <begin position="215"/>
        <end position="239"/>
    </location>
</feature>
<dbReference type="Proteomes" id="UP000596427">
    <property type="component" value="Chromosome"/>
</dbReference>
<evidence type="ECO:0000256" key="1">
    <source>
        <dbReference type="ARBA" id="ARBA00004651"/>
    </source>
</evidence>
<evidence type="ECO:0000256" key="2">
    <source>
        <dbReference type="ARBA" id="ARBA00022475"/>
    </source>
</evidence>
<keyword evidence="2" id="KW-1003">Cell membrane</keyword>
<evidence type="ECO:0000256" key="7">
    <source>
        <dbReference type="RuleBase" id="RU000320"/>
    </source>
</evidence>
<dbReference type="InterPro" id="IPR003918">
    <property type="entry name" value="NADH_UbQ_OxRdtase"/>
</dbReference>
<dbReference type="GO" id="GO:0005886">
    <property type="term" value="C:plasma membrane"/>
    <property type="evidence" value="ECO:0007669"/>
    <property type="project" value="UniProtKB-SubCell"/>
</dbReference>
<name>A0A974SFM1_9HYPH</name>
<feature type="transmembrane region" description="Helical" evidence="8">
    <location>
        <begin position="455"/>
        <end position="473"/>
    </location>
</feature>
<keyword evidence="11" id="KW-1185">Reference proteome</keyword>
<feature type="transmembrane region" description="Helical" evidence="8">
    <location>
        <begin position="40"/>
        <end position="63"/>
    </location>
</feature>
<feature type="transmembrane region" description="Helical" evidence="8">
    <location>
        <begin position="322"/>
        <end position="340"/>
    </location>
</feature>
<evidence type="ECO:0000259" key="9">
    <source>
        <dbReference type="Pfam" id="PF00361"/>
    </source>
</evidence>
<keyword evidence="3 7" id="KW-0812">Transmembrane</keyword>
<feature type="transmembrane region" description="Helical" evidence="8">
    <location>
        <begin position="75"/>
        <end position="98"/>
    </location>
</feature>
<feature type="transmembrane region" description="Helical" evidence="8">
    <location>
        <begin position="380"/>
        <end position="403"/>
    </location>
</feature>
<feature type="transmembrane region" description="Helical" evidence="8">
    <location>
        <begin position="251"/>
        <end position="270"/>
    </location>
</feature>
<keyword evidence="6 8" id="KW-0472">Membrane</keyword>
<evidence type="ECO:0000256" key="4">
    <source>
        <dbReference type="ARBA" id="ARBA00022989"/>
    </source>
</evidence>
<dbReference type="InterPro" id="IPR001750">
    <property type="entry name" value="ND/Mrp_TM"/>
</dbReference>
<dbReference type="RefSeq" id="WP_203191328.1">
    <property type="nucleotide sequence ID" value="NZ_CP063362.1"/>
</dbReference>
<dbReference type="NCBIfam" id="NF005045">
    <property type="entry name" value="PRK06458.1-5"/>
    <property type="match status" value="1"/>
</dbReference>
<evidence type="ECO:0000313" key="10">
    <source>
        <dbReference type="EMBL" id="QRG04451.1"/>
    </source>
</evidence>
<dbReference type="AlphaFoldDB" id="A0A974SFM1"/>
<dbReference type="GO" id="GO:0016491">
    <property type="term" value="F:oxidoreductase activity"/>
    <property type="evidence" value="ECO:0007669"/>
    <property type="project" value="UniProtKB-KW"/>
</dbReference>
<feature type="transmembrane region" description="Helical" evidence="8">
    <location>
        <begin position="15"/>
        <end position="33"/>
    </location>
</feature>
<sequence>MSLVSGLLSGLVSDPAPVILAIPAVTALLLALVPSYRVSAALNVTACGLTFLCALALLAAPRIAGPFLIVDDLNIVFVVLNTFVAFTTSVFSASYIAHELETGRLTPLHLRFYHAMYQVLLAAMTLALLSNNLGVMWVAIEVATLTTVLMVGLYRTEAAIEAAWKYFMLGSVGIALALFGTILVYMVAQPVVGEGPDGMIWSVLMKRARDFDPGLLNVAFVFLLLGYGTKVGLAPLHAWLPDAHSEGPTPISAVLSGLLLNVALFAVLRFKLLMASHPGTLAPGPLLMAMGLASLLLAGFMLYRRRDIKRLFAYSSIEHMGLIAFAFGIGGPLANFAGLLHMTMHSLTKSAIFFAVGHVCQVKGTQKLADIRGLTTSHPALGWFLVVAVAAIAGLPPAGVFMSEFLLVTSAFARMPLLALLLVAGLLIAFGALMLKLSDIAFGAPSPGTAKVKASYVPLGVHLALVLLAGLYLPPPLVAWFRHVAALLG</sequence>
<dbReference type="Pfam" id="PF00361">
    <property type="entry name" value="Proton_antipo_M"/>
    <property type="match status" value="1"/>
</dbReference>
<feature type="transmembrane region" description="Helical" evidence="8">
    <location>
        <begin position="135"/>
        <end position="154"/>
    </location>
</feature>
<gene>
    <name evidence="10" type="ORF">EZH22_14640</name>
</gene>
<accession>A0A974SFM1</accession>
<dbReference type="KEGG" id="xdi:EZH22_14640"/>
<comment type="subcellular location">
    <subcellularLocation>
        <location evidence="1">Cell membrane</location>
        <topology evidence="1">Multi-pass membrane protein</topology>
    </subcellularLocation>
    <subcellularLocation>
        <location evidence="7">Membrane</location>
        <topology evidence="7">Multi-pass membrane protein</topology>
    </subcellularLocation>
</comment>
<dbReference type="GO" id="GO:0042773">
    <property type="term" value="P:ATP synthesis coupled electron transport"/>
    <property type="evidence" value="ECO:0007669"/>
    <property type="project" value="InterPro"/>
</dbReference>
<dbReference type="PRINTS" id="PR01437">
    <property type="entry name" value="NUOXDRDTASE4"/>
</dbReference>
<organism evidence="10 11">
    <name type="scientific">Xanthobacter dioxanivorans</name>
    <dbReference type="NCBI Taxonomy" id="2528964"/>
    <lineage>
        <taxon>Bacteria</taxon>
        <taxon>Pseudomonadati</taxon>
        <taxon>Pseudomonadota</taxon>
        <taxon>Alphaproteobacteria</taxon>
        <taxon>Hyphomicrobiales</taxon>
        <taxon>Xanthobacteraceae</taxon>
        <taxon>Xanthobacter</taxon>
    </lineage>
</organism>
<keyword evidence="5" id="KW-0560">Oxidoreductase</keyword>
<feature type="domain" description="NADH:quinone oxidoreductase/Mrp antiporter transmembrane" evidence="9">
    <location>
        <begin position="130"/>
        <end position="424"/>
    </location>
</feature>
<evidence type="ECO:0000313" key="11">
    <source>
        <dbReference type="Proteomes" id="UP000596427"/>
    </source>
</evidence>
<dbReference type="InterPro" id="IPR052175">
    <property type="entry name" value="ComplexI-like_HydComp"/>
</dbReference>
<dbReference type="GO" id="GO:0008137">
    <property type="term" value="F:NADH dehydrogenase (ubiquinone) activity"/>
    <property type="evidence" value="ECO:0007669"/>
    <property type="project" value="InterPro"/>
</dbReference>
<protein>
    <submittedName>
        <fullName evidence="10">Hydrogenase 4 subunit F</fullName>
    </submittedName>
</protein>
<feature type="transmembrane region" description="Helical" evidence="8">
    <location>
        <begin position="166"/>
        <end position="188"/>
    </location>
</feature>
<evidence type="ECO:0000256" key="5">
    <source>
        <dbReference type="ARBA" id="ARBA00023002"/>
    </source>
</evidence>
<dbReference type="NCBIfam" id="NF005043">
    <property type="entry name" value="PRK06458.1-3"/>
    <property type="match status" value="1"/>
</dbReference>
<keyword evidence="4 8" id="KW-1133">Transmembrane helix</keyword>